<dbReference type="PATRIC" id="fig|1129367.4.peg.1450"/>
<keyword evidence="1" id="KW-1133">Transmembrane helix</keyword>
<name>A0A0F6AEH8_9GAMM</name>
<accession>A0A0F6AEH8</accession>
<comment type="caution">
    <text evidence="2">The sequence shown here is derived from an EMBL/GenBank/DDBJ whole genome shotgun (WGS) entry which is preliminary data.</text>
</comment>
<keyword evidence="1" id="KW-0472">Membrane</keyword>
<dbReference type="Proteomes" id="UP000033434">
    <property type="component" value="Unassembled WGS sequence"/>
</dbReference>
<organism evidence="2 3">
    <name type="scientific">Pseudoalteromonas luteoviolacea S4054</name>
    <dbReference type="NCBI Taxonomy" id="1129367"/>
    <lineage>
        <taxon>Bacteria</taxon>
        <taxon>Pseudomonadati</taxon>
        <taxon>Pseudomonadota</taxon>
        <taxon>Gammaproteobacteria</taxon>
        <taxon>Alteromonadales</taxon>
        <taxon>Pseudoalteromonadaceae</taxon>
        <taxon>Pseudoalteromonas</taxon>
    </lineage>
</organism>
<gene>
    <name evidence="2" type="ORF">N479_08390</name>
</gene>
<sequence>MDKKQKFAIWGLIFVALMAAVTVVAHMSCIWLGEACYRAQLAPKEVVESAKNGTLFAPIATVVISFLFALCGAYALAGAGLIKRLPLTYIALWAIGVLCTLRGIVGIGFSLVYVDMVTVYSFVATIIWFTCGVITCFAIKWGPTSASAPNKSALN</sequence>
<proteinExistence type="predicted"/>
<reference evidence="2 3" key="1">
    <citation type="journal article" date="2015" name="BMC Genomics">
        <title>Genome mining reveals unlocked bioactive potential of marine Gram-negative bacteria.</title>
        <authorList>
            <person name="Machado H."/>
            <person name="Sonnenschein E.C."/>
            <person name="Melchiorsen J."/>
            <person name="Gram L."/>
        </authorList>
    </citation>
    <scope>NUCLEOTIDE SEQUENCE [LARGE SCALE GENOMIC DNA]</scope>
    <source>
        <strain evidence="2 3">S4054</strain>
    </source>
</reference>
<feature type="transmembrane region" description="Helical" evidence="1">
    <location>
        <begin position="89"/>
        <end position="113"/>
    </location>
</feature>
<evidence type="ECO:0000313" key="2">
    <source>
        <dbReference type="EMBL" id="KKE84573.1"/>
    </source>
</evidence>
<dbReference type="EMBL" id="AUXW01000135">
    <property type="protein sequence ID" value="KKE84573.1"/>
    <property type="molecule type" value="Genomic_DNA"/>
</dbReference>
<feature type="transmembrane region" description="Helical" evidence="1">
    <location>
        <begin position="7"/>
        <end position="33"/>
    </location>
</feature>
<protein>
    <submittedName>
        <fullName evidence="2">Uncharacterized protein</fullName>
    </submittedName>
</protein>
<dbReference type="RefSeq" id="WP_063881459.1">
    <property type="nucleotide sequence ID" value="NZ_AUXW01000135.1"/>
</dbReference>
<evidence type="ECO:0000313" key="3">
    <source>
        <dbReference type="Proteomes" id="UP000033434"/>
    </source>
</evidence>
<feature type="transmembrane region" description="Helical" evidence="1">
    <location>
        <begin position="119"/>
        <end position="139"/>
    </location>
</feature>
<keyword evidence="1" id="KW-0812">Transmembrane</keyword>
<feature type="transmembrane region" description="Helical" evidence="1">
    <location>
        <begin position="53"/>
        <end position="77"/>
    </location>
</feature>
<dbReference type="AlphaFoldDB" id="A0A0F6AEH8"/>
<evidence type="ECO:0000256" key="1">
    <source>
        <dbReference type="SAM" id="Phobius"/>
    </source>
</evidence>